<dbReference type="PANTHER" id="PTHR47250">
    <property type="entry name" value="HISTONE-LYSINE N-METHYLTRANSFERASE SET-6"/>
    <property type="match status" value="1"/>
</dbReference>
<dbReference type="GeneID" id="81397730"/>
<dbReference type="SMART" id="SM00317">
    <property type="entry name" value="SET"/>
    <property type="match status" value="1"/>
</dbReference>
<dbReference type="Pfam" id="PF00856">
    <property type="entry name" value="SET"/>
    <property type="match status" value="1"/>
</dbReference>
<dbReference type="InterPro" id="IPR046341">
    <property type="entry name" value="SET_dom_sf"/>
</dbReference>
<organism evidence="3 4">
    <name type="scientific">Penicillium alfredii</name>
    <dbReference type="NCBI Taxonomy" id="1506179"/>
    <lineage>
        <taxon>Eukaryota</taxon>
        <taxon>Fungi</taxon>
        <taxon>Dikarya</taxon>
        <taxon>Ascomycota</taxon>
        <taxon>Pezizomycotina</taxon>
        <taxon>Eurotiomycetes</taxon>
        <taxon>Eurotiomycetidae</taxon>
        <taxon>Eurotiales</taxon>
        <taxon>Aspergillaceae</taxon>
        <taxon>Penicillium</taxon>
    </lineage>
</organism>
<dbReference type="OrthoDB" id="308383at2759"/>
<evidence type="ECO:0000313" key="3">
    <source>
        <dbReference type="EMBL" id="KAJ5086729.1"/>
    </source>
</evidence>
<reference evidence="3" key="1">
    <citation type="submission" date="2022-11" db="EMBL/GenBank/DDBJ databases">
        <authorList>
            <person name="Petersen C."/>
        </authorList>
    </citation>
    <scope>NUCLEOTIDE SEQUENCE</scope>
    <source>
        <strain evidence="3">IBT 34128</strain>
    </source>
</reference>
<comment type="caution">
    <text evidence="3">The sequence shown here is derived from an EMBL/GenBank/DDBJ whole genome shotgun (WGS) entry which is preliminary data.</text>
</comment>
<proteinExistence type="predicted"/>
<keyword evidence="4" id="KW-1185">Reference proteome</keyword>
<protein>
    <submittedName>
        <fullName evidence="3">SET domain-containing protein</fullName>
    </submittedName>
</protein>
<feature type="compositionally biased region" description="Basic residues" evidence="1">
    <location>
        <begin position="120"/>
        <end position="132"/>
    </location>
</feature>
<evidence type="ECO:0000256" key="1">
    <source>
        <dbReference type="SAM" id="MobiDB-lite"/>
    </source>
</evidence>
<dbReference type="Proteomes" id="UP001141434">
    <property type="component" value="Unassembled WGS sequence"/>
</dbReference>
<feature type="domain" description="SET" evidence="2">
    <location>
        <begin position="475"/>
        <end position="581"/>
    </location>
</feature>
<dbReference type="PANTHER" id="PTHR47250:SF3">
    <property type="entry name" value="HISTONE-LYSINE N-METHYLTRANSFERASE SET-6"/>
    <property type="match status" value="1"/>
</dbReference>
<accession>A0A9W9JYK1</accession>
<dbReference type="Gene3D" id="2.170.270.10">
    <property type="entry name" value="SET domain"/>
    <property type="match status" value="1"/>
</dbReference>
<gene>
    <name evidence="3" type="ORF">NUU61_008036</name>
</gene>
<evidence type="ECO:0000313" key="4">
    <source>
        <dbReference type="Proteomes" id="UP001141434"/>
    </source>
</evidence>
<reference evidence="3" key="2">
    <citation type="journal article" date="2023" name="IMA Fungus">
        <title>Comparative genomic study of the Penicillium genus elucidates a diverse pangenome and 15 lateral gene transfer events.</title>
        <authorList>
            <person name="Petersen C."/>
            <person name="Sorensen T."/>
            <person name="Nielsen M.R."/>
            <person name="Sondergaard T.E."/>
            <person name="Sorensen J.L."/>
            <person name="Fitzpatrick D.A."/>
            <person name="Frisvad J.C."/>
            <person name="Nielsen K.L."/>
        </authorList>
    </citation>
    <scope>NUCLEOTIDE SEQUENCE</scope>
    <source>
        <strain evidence="3">IBT 34128</strain>
    </source>
</reference>
<evidence type="ECO:0000259" key="2">
    <source>
        <dbReference type="PROSITE" id="PS50280"/>
    </source>
</evidence>
<dbReference type="InterPro" id="IPR001214">
    <property type="entry name" value="SET_dom"/>
</dbReference>
<dbReference type="SUPFAM" id="SSF82199">
    <property type="entry name" value="SET domain"/>
    <property type="match status" value="1"/>
</dbReference>
<dbReference type="AlphaFoldDB" id="A0A9W9JYK1"/>
<name>A0A9W9JYK1_9EURO</name>
<sequence>MHPIVHHPVVKRLSELFDDTDVTTRLASTLTSLSPHSEELCLRIDAVICTSDSIRSNVSTANDKSLSLGWLSVDNNRALTITPKQVASLESPVPSSCNPQPGHAGGPETPQSIPVDKSSPRHKAVGGLRPKKPSISAVTEDIDSDNDADAESCLRPANVRIEPSIRQLQSDTRFPQRKRRANDSATPTLQPSSIDKLISGIWRQVHSPVTLSVTFPDRSPEFSLRTGVSQEVFRAINGLCKKYYDQNRSSRALEMVVQAYWVECYEARIASIRLEHPSFTNAEARMTALKEACSTLGWQEKELRNRMAIWRGYKEIKDSGGWASLIFAGTGVYRFCKYRIGFDNGLTTRLRSIASSLEVAADTLHPGWRDILRVVSQSGPCRYSGHPHEWVTVDTGPAWPLSTTYAHLLLPDGFNYRFMDDCVIDQNVFGTTDPRRIPGVDPEVCQICKEKQSDDVISNHCTCFLVLFGGIRYPPPIQLYSTGSGKNNGVIARCEFERGTAIAEFVGLITNGIDGLDVMMGGTPERPYQIFQGHTGNFTRFINHSCQPNSQFQKFYWCGVERILVVSRGVPAGSEITVDYSDSYWKKLKKNCLCGEPSCRFTRQVEPS</sequence>
<dbReference type="PROSITE" id="PS50280">
    <property type="entry name" value="SET"/>
    <property type="match status" value="1"/>
</dbReference>
<feature type="region of interest" description="Disordered" evidence="1">
    <location>
        <begin position="168"/>
        <end position="190"/>
    </location>
</feature>
<dbReference type="RefSeq" id="XP_056508854.1">
    <property type="nucleotide sequence ID" value="XM_056658561.1"/>
</dbReference>
<dbReference type="EMBL" id="JAPMSZ010000010">
    <property type="protein sequence ID" value="KAJ5086729.1"/>
    <property type="molecule type" value="Genomic_DNA"/>
</dbReference>
<dbReference type="InterPro" id="IPR053105">
    <property type="entry name" value="Class_V-like_SAM-MTase"/>
</dbReference>
<feature type="region of interest" description="Disordered" evidence="1">
    <location>
        <begin position="87"/>
        <end position="133"/>
    </location>
</feature>